<protein>
    <recommendedName>
        <fullName evidence="4">Prephenate dehydrogenase</fullName>
        <ecNumber evidence="3">1.3.1.12</ecNumber>
    </recommendedName>
</protein>
<evidence type="ECO:0000256" key="6">
    <source>
        <dbReference type="ARBA" id="ARBA00023002"/>
    </source>
</evidence>
<comment type="similarity">
    <text evidence="2">Belongs to the prephenate/arogenate dehydrogenase family.</text>
</comment>
<evidence type="ECO:0000256" key="3">
    <source>
        <dbReference type="ARBA" id="ARBA00012068"/>
    </source>
</evidence>
<dbReference type="Pfam" id="PF22629">
    <property type="entry name" value="ACT_AHAS_ss"/>
    <property type="match status" value="1"/>
</dbReference>
<sequence>MNRRVLLIGVGLIGGSLALAIKKEHDATIIGYDLNEEECKLAKTLQVIDDYSIHLREEAEQADLIVFATPVEETLRLIEALNSFTLKPNVIITDVGSTKGNILKKAEPLQQKGVTFIGGHPMAGSHKSGVGSAKGHLFENAFYIFTLLPKTPNEKVVELKGWLKGTKANFQMMEADEHDLVTGVISHFPHVMAASLVRQVQDQAEKNDLIHRLAAGGFKDITRIASSSPSMWRDIIQHNQENILYLMDEWMIEMNEVRDLVAKGDRDRIYDYFSGAKQYRDAMPEGSKGAIRSFYDLYVDVLDQAGVISHITTILAEGNISITNIRIIEAREDVYGVLRISFRTDEDREKAKKIIEQHQYETYKA</sequence>
<evidence type="ECO:0000256" key="5">
    <source>
        <dbReference type="ARBA" id="ARBA00022498"/>
    </source>
</evidence>
<dbReference type="InterPro" id="IPR050812">
    <property type="entry name" value="Preph/Arog_dehydrog"/>
</dbReference>
<dbReference type="RefSeq" id="WP_236339318.1">
    <property type="nucleotide sequence ID" value="NZ_JAKIJS010000007.1"/>
</dbReference>
<dbReference type="Gene3D" id="3.30.70.260">
    <property type="match status" value="1"/>
</dbReference>
<keyword evidence="5" id="KW-0827">Tyrosine biosynthesis</keyword>
<evidence type="ECO:0000259" key="11">
    <source>
        <dbReference type="PROSITE" id="PS51671"/>
    </source>
</evidence>
<dbReference type="GO" id="GO:0008977">
    <property type="term" value="F:prephenate dehydrogenase (NAD+) activity"/>
    <property type="evidence" value="ECO:0007669"/>
    <property type="project" value="UniProtKB-EC"/>
</dbReference>
<evidence type="ECO:0000313" key="13">
    <source>
        <dbReference type="Proteomes" id="UP001649381"/>
    </source>
</evidence>
<organism evidence="12 13">
    <name type="scientific">Pseudalkalibacillus berkeleyi</name>
    <dbReference type="NCBI Taxonomy" id="1069813"/>
    <lineage>
        <taxon>Bacteria</taxon>
        <taxon>Bacillati</taxon>
        <taxon>Bacillota</taxon>
        <taxon>Bacilli</taxon>
        <taxon>Bacillales</taxon>
        <taxon>Fictibacillaceae</taxon>
        <taxon>Pseudalkalibacillus</taxon>
    </lineage>
</organism>
<dbReference type="SUPFAM" id="SSF51735">
    <property type="entry name" value="NAD(P)-binding Rossmann-fold domains"/>
    <property type="match status" value="1"/>
</dbReference>
<accession>A0ABS9H6Y2</accession>
<dbReference type="InterPro" id="IPR008927">
    <property type="entry name" value="6-PGluconate_DH-like_C_sf"/>
</dbReference>
<comment type="pathway">
    <text evidence="1">Amino-acid biosynthesis; L-tyrosine biosynthesis; (4-hydroxyphenyl)pyruvate from prephenate (NAD(+) route): step 1/1.</text>
</comment>
<dbReference type="NCBIfam" id="NF005107">
    <property type="entry name" value="PRK06545.1-5"/>
    <property type="match status" value="1"/>
</dbReference>
<keyword evidence="7" id="KW-0520">NAD</keyword>
<keyword evidence="13" id="KW-1185">Reference proteome</keyword>
<name>A0ABS9H6Y2_9BACL</name>
<evidence type="ECO:0000256" key="1">
    <source>
        <dbReference type="ARBA" id="ARBA00005067"/>
    </source>
</evidence>
<proteinExistence type="inferred from homology"/>
<comment type="caution">
    <text evidence="12">The sequence shown here is derived from an EMBL/GenBank/DDBJ whole genome shotgun (WGS) entry which is preliminary data.</text>
</comment>
<dbReference type="InterPro" id="IPR045865">
    <property type="entry name" value="ACT-like_dom_sf"/>
</dbReference>
<dbReference type="InterPro" id="IPR054480">
    <property type="entry name" value="AHAS_small-like_ACT"/>
</dbReference>
<dbReference type="InterPro" id="IPR046826">
    <property type="entry name" value="PDH_N"/>
</dbReference>
<dbReference type="Gene3D" id="1.10.3660.10">
    <property type="entry name" value="6-phosphogluconate dehydrogenase C-terminal like domain"/>
    <property type="match status" value="1"/>
</dbReference>
<evidence type="ECO:0000256" key="8">
    <source>
        <dbReference type="ARBA" id="ARBA00023141"/>
    </source>
</evidence>
<keyword evidence="8" id="KW-0057">Aromatic amino acid biosynthesis</keyword>
<feature type="domain" description="ACT" evidence="11">
    <location>
        <begin position="296"/>
        <end position="365"/>
    </location>
</feature>
<dbReference type="Pfam" id="PF20463">
    <property type="entry name" value="PDH_C"/>
    <property type="match status" value="1"/>
</dbReference>
<dbReference type="InterPro" id="IPR003099">
    <property type="entry name" value="Prephen_DH"/>
</dbReference>
<dbReference type="CDD" id="cd04909">
    <property type="entry name" value="ACT_PDH-BS"/>
    <property type="match status" value="1"/>
</dbReference>
<evidence type="ECO:0000256" key="9">
    <source>
        <dbReference type="ARBA" id="ARBA00049260"/>
    </source>
</evidence>
<keyword evidence="8" id="KW-0028">Amino-acid biosynthesis</keyword>
<evidence type="ECO:0000256" key="7">
    <source>
        <dbReference type="ARBA" id="ARBA00023027"/>
    </source>
</evidence>
<dbReference type="Gene3D" id="3.40.50.720">
    <property type="entry name" value="NAD(P)-binding Rossmann-like Domain"/>
    <property type="match status" value="1"/>
</dbReference>
<dbReference type="InterPro" id="IPR036291">
    <property type="entry name" value="NAD(P)-bd_dom_sf"/>
</dbReference>
<dbReference type="EMBL" id="JAKIJS010000007">
    <property type="protein sequence ID" value="MCF6139638.1"/>
    <property type="molecule type" value="Genomic_DNA"/>
</dbReference>
<dbReference type="InterPro" id="IPR046825">
    <property type="entry name" value="PDH_C"/>
</dbReference>
<dbReference type="InterPro" id="IPR002912">
    <property type="entry name" value="ACT_dom"/>
</dbReference>
<dbReference type="PROSITE" id="PS51671">
    <property type="entry name" value="ACT"/>
    <property type="match status" value="1"/>
</dbReference>
<dbReference type="Pfam" id="PF02153">
    <property type="entry name" value="PDH_N"/>
    <property type="match status" value="1"/>
</dbReference>
<dbReference type="SUPFAM" id="SSF55021">
    <property type="entry name" value="ACT-like"/>
    <property type="match status" value="1"/>
</dbReference>
<dbReference type="PANTHER" id="PTHR21363:SF0">
    <property type="entry name" value="PREPHENATE DEHYDROGENASE [NADP(+)]"/>
    <property type="match status" value="1"/>
</dbReference>
<dbReference type="SUPFAM" id="SSF48179">
    <property type="entry name" value="6-phosphogluconate dehydrogenase C-terminal domain-like"/>
    <property type="match status" value="1"/>
</dbReference>
<feature type="domain" description="Prephenate/arogenate dehydrogenase" evidence="10">
    <location>
        <begin position="3"/>
        <end position="291"/>
    </location>
</feature>
<reference evidence="12 13" key="1">
    <citation type="submission" date="2022-01" db="EMBL/GenBank/DDBJ databases">
        <title>Alkalihalobacillus sp. EGI L200015, a novel bacterium isolated from a salt lake sediment.</title>
        <authorList>
            <person name="Gao L."/>
            <person name="Fang B.-Z."/>
            <person name="Li W.-J."/>
        </authorList>
    </citation>
    <scope>NUCLEOTIDE SEQUENCE [LARGE SCALE GENOMIC DNA]</scope>
    <source>
        <strain evidence="12 13">KCTC 12718</strain>
    </source>
</reference>
<evidence type="ECO:0000256" key="4">
    <source>
        <dbReference type="ARBA" id="ARBA00016891"/>
    </source>
</evidence>
<evidence type="ECO:0000259" key="10">
    <source>
        <dbReference type="PROSITE" id="PS51176"/>
    </source>
</evidence>
<dbReference type="PROSITE" id="PS51176">
    <property type="entry name" value="PDH_ADH"/>
    <property type="match status" value="1"/>
</dbReference>
<comment type="catalytic activity">
    <reaction evidence="9">
        <text>prephenate + NAD(+) = 3-(4-hydroxyphenyl)pyruvate + CO2 + NADH</text>
        <dbReference type="Rhea" id="RHEA:13869"/>
        <dbReference type="ChEBI" id="CHEBI:16526"/>
        <dbReference type="ChEBI" id="CHEBI:29934"/>
        <dbReference type="ChEBI" id="CHEBI:36242"/>
        <dbReference type="ChEBI" id="CHEBI:57540"/>
        <dbReference type="ChEBI" id="CHEBI:57945"/>
        <dbReference type="EC" id="1.3.1.12"/>
    </reaction>
</comment>
<keyword evidence="6 12" id="KW-0560">Oxidoreductase</keyword>
<evidence type="ECO:0000313" key="12">
    <source>
        <dbReference type="EMBL" id="MCF6139638.1"/>
    </source>
</evidence>
<dbReference type="Proteomes" id="UP001649381">
    <property type="component" value="Unassembled WGS sequence"/>
</dbReference>
<dbReference type="EC" id="1.3.1.12" evidence="3"/>
<evidence type="ECO:0000256" key="2">
    <source>
        <dbReference type="ARBA" id="ARBA00007964"/>
    </source>
</evidence>
<gene>
    <name evidence="12" type="ORF">L2716_18145</name>
</gene>
<dbReference type="PANTHER" id="PTHR21363">
    <property type="entry name" value="PREPHENATE DEHYDROGENASE"/>
    <property type="match status" value="1"/>
</dbReference>